<dbReference type="FunFam" id="2.130.10.10:FF:000400">
    <property type="entry name" value="Elongator acetyltransferase complex subunit 2"/>
    <property type="match status" value="1"/>
</dbReference>
<evidence type="ECO:0000256" key="4">
    <source>
        <dbReference type="ARBA" id="ARBA00005881"/>
    </source>
</evidence>
<keyword evidence="9" id="KW-0677">Repeat</keyword>
<evidence type="ECO:0000256" key="8">
    <source>
        <dbReference type="ARBA" id="ARBA00022694"/>
    </source>
</evidence>
<evidence type="ECO:0000256" key="10">
    <source>
        <dbReference type="ARBA" id="ARBA00023242"/>
    </source>
</evidence>
<sequence>MKVENIYTSIGCNRTTESADWGQNGLIIYAANNAVALYQPNYLKNSAKILEIYLKHSKRVNTVKWLQSCGKIKEHHFISGSDDSLAIFWNIERLNEPVAVELKGHKGGVYAVSGLQYLSGEWLLATTAADSTIKLWSYKCNENVVQCIQTLSLNSGFCFTLKLTWLSKADQVLLAFSTDNGSIDLWVNSANMKRNFQPVHKLMGHEDWVRGLDFVEVEDELLVASCSQDNFIRLWRLSPRSEEQVLSNKSNNFNILCAGDIRMEEKIVHFKNSWYAISVESVLYGHEGWVYGVHWHKSKNQDLRLLSSSIDKTLIIWQFSKEAGIWIEKVRLGDVGGHSLGFFGGKFSTDGCSVLGHSYEGALHLWTKLPKNENLWVPQVVVGGHFDEVRDLAWDRKGEYLITVSADQTTRIHAPWRQSECKEESWHELARPQVHGYDIQALALLTRYRFASGAQEKIVRIFQAPANFVENFKFISKIENDPEDILLETLPEGASVPSLGLSNKAVYNTTKSEPLETRHVKDEYPENYFVAVSFETPPQEETLKQNTLWPEIQKLYGHGYEIYALAASPDGHLLASSCKSTNAEHAQIILWNTCTWKQMQKLTSHQLTVTQMRFSPNGKFLLSVSRDRRWSLFERQSVEGETSSILYALIACTEKSNGIHTRIIWSCDWSHDNQYFITTSREGKAVVWTNSTNEIEKSLLNGWQSQNTLELTTESITAVCFADHLQANGSYLVALGCESGIIYIYQYKDSNWSLLKLLSKSQAHHLAVKRLQFRPLTKEANNYYQLASCGEDHLVRIYAIQL</sequence>
<evidence type="ECO:0000313" key="13">
    <source>
        <dbReference type="Proteomes" id="UP000091820"/>
    </source>
</evidence>
<dbReference type="Proteomes" id="UP000091820">
    <property type="component" value="Unassembled WGS sequence"/>
</dbReference>
<keyword evidence="10" id="KW-0539">Nucleus</keyword>
<protein>
    <recommendedName>
        <fullName evidence="5">Elongator complex protein 2</fullName>
    </recommendedName>
</protein>
<evidence type="ECO:0000256" key="9">
    <source>
        <dbReference type="ARBA" id="ARBA00022737"/>
    </source>
</evidence>
<dbReference type="Gene3D" id="2.130.10.10">
    <property type="entry name" value="YVTN repeat-like/Quinoprotein amine dehydrogenase"/>
    <property type="match status" value="5"/>
</dbReference>
<keyword evidence="7 11" id="KW-0853">WD repeat</keyword>
<dbReference type="GO" id="GO:0005737">
    <property type="term" value="C:cytoplasm"/>
    <property type="evidence" value="ECO:0007669"/>
    <property type="project" value="UniProtKB-SubCell"/>
</dbReference>
<dbReference type="SUPFAM" id="SSF50978">
    <property type="entry name" value="WD40 repeat-like"/>
    <property type="match status" value="1"/>
</dbReference>
<dbReference type="AlphaFoldDB" id="A0A1A9WBK9"/>
<comment type="subcellular location">
    <subcellularLocation>
        <location evidence="2">Cytoplasm</location>
    </subcellularLocation>
    <subcellularLocation>
        <location evidence="1">Nucleus</location>
    </subcellularLocation>
</comment>
<evidence type="ECO:0000256" key="3">
    <source>
        <dbReference type="ARBA" id="ARBA00005043"/>
    </source>
</evidence>
<dbReference type="InterPro" id="IPR037289">
    <property type="entry name" value="Elp2"/>
</dbReference>
<accession>A0A1A9WBK9</accession>
<feature type="repeat" description="WD" evidence="11">
    <location>
        <begin position="602"/>
        <end position="643"/>
    </location>
</feature>
<comment type="similarity">
    <text evidence="4">Belongs to the WD repeat ELP2 family.</text>
</comment>
<proteinExistence type="inferred from homology"/>
<dbReference type="SMART" id="SM00320">
    <property type="entry name" value="WD40"/>
    <property type="match status" value="11"/>
</dbReference>
<dbReference type="VEuPathDB" id="VectorBase:GBRI013431"/>
<keyword evidence="6" id="KW-0963">Cytoplasm</keyword>
<evidence type="ECO:0000313" key="12">
    <source>
        <dbReference type="EnsemblMetazoa" id="GBRI013431-PA"/>
    </source>
</evidence>
<evidence type="ECO:0000256" key="7">
    <source>
        <dbReference type="ARBA" id="ARBA00022574"/>
    </source>
</evidence>
<dbReference type="InterPro" id="IPR001680">
    <property type="entry name" value="WD40_rpt"/>
</dbReference>
<dbReference type="UniPathway" id="UPA00988"/>
<keyword evidence="13" id="KW-1185">Reference proteome</keyword>
<evidence type="ECO:0000256" key="2">
    <source>
        <dbReference type="ARBA" id="ARBA00004496"/>
    </source>
</evidence>
<dbReference type="InterPro" id="IPR011047">
    <property type="entry name" value="Quinoprotein_ADH-like_sf"/>
</dbReference>
<keyword evidence="8" id="KW-0819">tRNA processing</keyword>
<dbReference type="PROSITE" id="PS50082">
    <property type="entry name" value="WD_REPEATS_2"/>
    <property type="match status" value="4"/>
</dbReference>
<comment type="pathway">
    <text evidence="3">tRNA modification; 5-methoxycarbonylmethyl-2-thiouridine-tRNA biosynthesis.</text>
</comment>
<reference evidence="12" key="2">
    <citation type="submission" date="2020-05" db="UniProtKB">
        <authorList>
            <consortium name="EnsemblMetazoa"/>
        </authorList>
    </citation>
    <scope>IDENTIFICATION</scope>
    <source>
        <strain evidence="12">IAEA</strain>
    </source>
</reference>
<dbReference type="GO" id="GO:0033588">
    <property type="term" value="C:elongator holoenzyme complex"/>
    <property type="evidence" value="ECO:0007669"/>
    <property type="project" value="InterPro"/>
</dbReference>
<dbReference type="InterPro" id="IPR015943">
    <property type="entry name" value="WD40/YVTN_repeat-like_dom_sf"/>
</dbReference>
<name>A0A1A9WBK9_9MUSC</name>
<dbReference type="PANTHER" id="PTHR44111:SF1">
    <property type="entry name" value="ELONGATOR COMPLEX PROTEIN 2"/>
    <property type="match status" value="1"/>
</dbReference>
<dbReference type="STRING" id="37001.A0A1A9WBK9"/>
<dbReference type="GO" id="GO:0005634">
    <property type="term" value="C:nucleus"/>
    <property type="evidence" value="ECO:0007669"/>
    <property type="project" value="UniProtKB-SubCell"/>
</dbReference>
<evidence type="ECO:0000256" key="5">
    <source>
        <dbReference type="ARBA" id="ARBA00020267"/>
    </source>
</evidence>
<organism evidence="12 13">
    <name type="scientific">Glossina brevipalpis</name>
    <dbReference type="NCBI Taxonomy" id="37001"/>
    <lineage>
        <taxon>Eukaryota</taxon>
        <taxon>Metazoa</taxon>
        <taxon>Ecdysozoa</taxon>
        <taxon>Arthropoda</taxon>
        <taxon>Hexapoda</taxon>
        <taxon>Insecta</taxon>
        <taxon>Pterygota</taxon>
        <taxon>Neoptera</taxon>
        <taxon>Endopterygota</taxon>
        <taxon>Diptera</taxon>
        <taxon>Brachycera</taxon>
        <taxon>Muscomorpha</taxon>
        <taxon>Hippoboscoidea</taxon>
        <taxon>Glossinidae</taxon>
        <taxon>Glossina</taxon>
    </lineage>
</organism>
<feature type="repeat" description="WD" evidence="11">
    <location>
        <begin position="283"/>
        <end position="320"/>
    </location>
</feature>
<dbReference type="Pfam" id="PF00400">
    <property type="entry name" value="WD40"/>
    <property type="match status" value="7"/>
</dbReference>
<feature type="repeat" description="WD" evidence="11">
    <location>
        <begin position="102"/>
        <end position="146"/>
    </location>
</feature>
<dbReference type="PANTHER" id="PTHR44111">
    <property type="entry name" value="ELONGATOR COMPLEX PROTEIN 2"/>
    <property type="match status" value="1"/>
</dbReference>
<feature type="repeat" description="WD" evidence="11">
    <location>
        <begin position="202"/>
        <end position="245"/>
    </location>
</feature>
<dbReference type="InterPro" id="IPR036322">
    <property type="entry name" value="WD40_repeat_dom_sf"/>
</dbReference>
<dbReference type="SUPFAM" id="SSF50998">
    <property type="entry name" value="Quinoprotein alcohol dehydrogenase-like"/>
    <property type="match status" value="1"/>
</dbReference>
<dbReference type="EnsemblMetazoa" id="GBRI013431-RA">
    <property type="protein sequence ID" value="GBRI013431-PA"/>
    <property type="gene ID" value="GBRI013431"/>
</dbReference>
<evidence type="ECO:0000256" key="11">
    <source>
        <dbReference type="PROSITE-ProRule" id="PRU00221"/>
    </source>
</evidence>
<dbReference type="GO" id="GO:0002098">
    <property type="term" value="P:tRNA wobble uridine modification"/>
    <property type="evidence" value="ECO:0007669"/>
    <property type="project" value="InterPro"/>
</dbReference>
<reference evidence="13" key="1">
    <citation type="submission" date="2014-03" db="EMBL/GenBank/DDBJ databases">
        <authorList>
            <person name="Aksoy S."/>
            <person name="Warren W."/>
            <person name="Wilson R.K."/>
        </authorList>
    </citation>
    <scope>NUCLEOTIDE SEQUENCE [LARGE SCALE GENOMIC DNA]</scope>
    <source>
        <strain evidence="13">IAEA</strain>
    </source>
</reference>
<evidence type="ECO:0000256" key="6">
    <source>
        <dbReference type="ARBA" id="ARBA00022490"/>
    </source>
</evidence>
<evidence type="ECO:0000256" key="1">
    <source>
        <dbReference type="ARBA" id="ARBA00004123"/>
    </source>
</evidence>